<feature type="compositionally biased region" description="Low complexity" evidence="8">
    <location>
        <begin position="1169"/>
        <end position="1181"/>
    </location>
</feature>
<feature type="region of interest" description="Disordered" evidence="8">
    <location>
        <begin position="1210"/>
        <end position="1229"/>
    </location>
</feature>
<feature type="compositionally biased region" description="Low complexity" evidence="8">
    <location>
        <begin position="1211"/>
        <end position="1229"/>
    </location>
</feature>
<dbReference type="Proteomes" id="UP001054857">
    <property type="component" value="Unassembled WGS sequence"/>
</dbReference>
<feature type="compositionally biased region" description="Basic and acidic residues" evidence="8">
    <location>
        <begin position="1406"/>
        <end position="1421"/>
    </location>
</feature>
<feature type="region of interest" description="Disordered" evidence="8">
    <location>
        <begin position="2011"/>
        <end position="2075"/>
    </location>
</feature>
<feature type="region of interest" description="Disordered" evidence="8">
    <location>
        <begin position="1158"/>
        <end position="1187"/>
    </location>
</feature>
<dbReference type="InterPro" id="IPR003593">
    <property type="entry name" value="AAA+_ATPase"/>
</dbReference>
<organism evidence="11 12">
    <name type="scientific">Astrephomene gubernaculifera</name>
    <dbReference type="NCBI Taxonomy" id="47775"/>
    <lineage>
        <taxon>Eukaryota</taxon>
        <taxon>Viridiplantae</taxon>
        <taxon>Chlorophyta</taxon>
        <taxon>core chlorophytes</taxon>
        <taxon>Chlorophyceae</taxon>
        <taxon>CS clade</taxon>
        <taxon>Chlamydomonadales</taxon>
        <taxon>Astrephomenaceae</taxon>
        <taxon>Astrephomene</taxon>
    </lineage>
</organism>
<feature type="transmembrane region" description="Helical" evidence="9">
    <location>
        <begin position="2400"/>
        <end position="2420"/>
    </location>
</feature>
<feature type="region of interest" description="Disordered" evidence="8">
    <location>
        <begin position="826"/>
        <end position="848"/>
    </location>
</feature>
<sequence>DALHGRTVPEQDRRARGERALREVVAFFHGRAALPSLQWFAAGPRQELRVEGLAWRLPQPRHPGSSRLVLSGVSARFRPSQMTAVMGPSGCGKTSLLGLMAGRLPYWPPSDGRLLVNGMEVTDPRVLQRITGFVPQDDIVSADLTVRENLEFSAALRMPRRGGLSCGSSSCGGCGGGCGPSSCGLSSCLPLPSTLSLSSWPLLSQLEQLHLPQQQHQHHSQQQQQQQALMQQPLQLQQQHLTSQQPISNCRDQEGGGGVGVGAVGGNSATANGPGLLETRAAVQRPCRRPSDGLASASPPPTCGFNGSGDVGGSGGGGAGAGSSSCVTGYNSSLSTAGGGGGGGGGSSVASSLPAFSSGFGSSPLTASALSSACLDATAASATVAAAAAVPTSEDRPSTAPAAGTSAAGGGGGGPTHLSSASNVVAGGRMTHCSSADRAAAAVSTLVAEPWQARTTATAAASNYLGVGASIVTRTGSRNAPSTLTHCSSASSSLPAIAPTSGTYSRTGSRNPPPAGILTHCSSASSTVPVPDRGAAAAAAAAAAPSSSVSVSLAAATAMTVSVAATAGTAAAAAAERRRVVELVLDMMSLKGLQDARVGSVEARGISGGQRKRVNIGLELVARPSLLLLDEPTSGLDASCCSDVLRSLSDLAAAGGVNVVAVVHQPRHATFMMFDEVLLLGVTGCTVYHGPPNEAVSYFTRVLEYTFPQHESVADTLLDIIAGKRCSAQYSASQLPDRWAREGEAWVASLPPRDPKCNNRRASCSGGACGGNGNGNADGVTPPTPATATTGPLLRPPDLTQEVREIIESEFDRLLAATSANVYGAGGGGGDRVVPSARPSSKAVKLPPASGSVSFRIRNAATSPALSPAASPSPSMARSLPPLPPPRRPMGLAHSQLLQLFRTLGQYGSDATALVNEIVYDTWQRRQQMPNAPAEAAVYATGSSLPWPHPPPTSGGLGPVLVSKEELIQALQRVADGELMPPPQPRMLSPEVLLGTAPSAPKPLGSVASTMLEALISVPRAAARALVHVASNARSAATAAAAAAATASAATPTGAAAATAAAAGAGIGSVGGGIRPSMDYPANPSNSSRLVTTLTSIVSAFGSGAGGGGGGASATGMLAASPSGHMDGQGYSGGGMVAARPSVRRSLLGLVTQLGSAAGAGGGGGGTAGRSPLGLSSPGPSHANTATGMVADGNQVAGAQQPVGLARVGIPASSSTASSPCKSNTPLLSPAAPHLLAQLLHPAPHAFGNQHHHPHREPKQHQQQQSPLPMHPFMHQQHQHQLVTPKDPNNRSFGSGQGDQQQDQVRLTAALLSPSSSLQMTQSGQSAQPALSDQPTPIKSPHSTMGRTCSTASGVVDIAAVAAAAVADIGAGSGSDGDGGVSCGCTGRLLSRTSGSLRSRNRSGRRRSESGEAGDGGREMQSRTNSPRRSCRSQSPVAAPGRSLSPATAAAANLNAAAASAVAAAAGAAAAQPQSYAQLPTLYIQGGNNSHNKRQSLAHLVIIGNIPESETETEVGTPTDGTGTPVYSSSSIFGLPPCSPMPFGNPAAHSHILSPTAGGSAGSAAAAAAAASTRESLPYGRGGDGGGGGGAGDQAGPRPAGFGSLLGPNAASFLDEGGAFGSFTVGMVDSIPSDSAMGSPAAVVASLTPTIGSPSWSMTRGSAACSSSGGSRDGVFQSASRHSAFPERHYNPIHGRSRLGGGAGGAVGGGAGEAAGRAGSTLDAAVRKAVAEATESEQTDTAAVESTAIVGATATAAPSDGIGPTEGGISDGGGGGGASPFSRPSAASEILAQHPSITVALPDALMMLPATAPSPFSAATAAAAVEAAEGAEEATVLLLAAAPPAALLASHHSSSEVTTGGGSQEAVVLRARPASQPSLVAYPSQPPPSLQIPDFAPSGDEASPGTSPTTRRPLPGVAAAELTAAVAARNNGGGGSAESGEEGDLLHGFGSELPRSVSRNDGGSGSGSGGRVSPAQAAASCTAMPGGGRGGAGGGGGGGLAMWHGVGAANYGTPLPPSPPASPAQFPTPAPHQEQQPPHQPLLFQLPRPSSANNGAATTTTTASTTIHGGPPYQRPGTLAPRSPLHAIRLSAGNFGSLLAAATGADASSVPATPSRLGRSTVANAAVRQSGGVVHNATAHGAPPSPPRLPRQSATTVPGLEGLSGGFATQRMAGTSGVSGGGGGAAAAVFFNEGGGGRNLRLTTSAKGFFGGSDASGEQHSLPLAKIEAQYYAGAAAAAAAATADGITSASTADAAAATLEPPQQRRQSHSGPLATPFRIPLELTRKVLYGNRQRNAAVAAQQQLQRQQRQSSQRQQDEQSLLYYYDMGFLDPLMSSSYSGFRTAVWPSWLSQMRTFARRAALQSIRACWPLSVWEVCLLLLAALVIGLNQGTRWGPTSVPGHVIMAMLCLAVLAVVQHLRTFSSNRLVLHRERSAGLSVTAYTTARCLTDMPWVIIAPAAFTLPYYVLIVPRAPFLSYYIVSLGVWWWASGLSYLVTVFPFMPPTAAPTVAVLITLIFGAFLNGASAPSLASARNGSWFLKVLLGLSYNRWALEALEVSELDRYMETHRNIIAMMYRDKGTCGIDKQLVDDGNNSKLSASEALSFVQLFESFGSGYCNAAWRADLIALFGLGLALRVLALLALKYDNRIRRAADLVAHAWHVVSELGSSSDWRQQWQQRWGSLCGGAAALDAAAAAAVGEVGEEKGGCCELVTSGGGGGGGGGNDGDAGGVAAADLVVSGGGSNVPYQI</sequence>
<feature type="transmembrane region" description="Helical" evidence="9">
    <location>
        <begin position="2626"/>
        <end position="2644"/>
    </location>
</feature>
<proteinExistence type="predicted"/>
<feature type="region of interest" description="Disordered" evidence="8">
    <location>
        <begin position="2135"/>
        <end position="2168"/>
    </location>
</feature>
<feature type="region of interest" description="Disordered" evidence="8">
    <location>
        <begin position="863"/>
        <end position="886"/>
    </location>
</feature>
<dbReference type="SUPFAM" id="SSF52540">
    <property type="entry name" value="P-loop containing nucleoside triphosphate hydrolases"/>
    <property type="match status" value="1"/>
</dbReference>
<feature type="region of interest" description="Disordered" evidence="8">
    <location>
        <begin position="1656"/>
        <end position="1705"/>
    </location>
</feature>
<dbReference type="GO" id="GO:0016887">
    <property type="term" value="F:ATP hydrolysis activity"/>
    <property type="evidence" value="ECO:0007669"/>
    <property type="project" value="InterPro"/>
</dbReference>
<evidence type="ECO:0000256" key="9">
    <source>
        <dbReference type="SAM" id="Phobius"/>
    </source>
</evidence>
<gene>
    <name evidence="11" type="ORF">Agub_g15745</name>
</gene>
<evidence type="ECO:0000313" key="12">
    <source>
        <dbReference type="Proteomes" id="UP001054857"/>
    </source>
</evidence>
<dbReference type="Pfam" id="PF00005">
    <property type="entry name" value="ABC_tran"/>
    <property type="match status" value="2"/>
</dbReference>
<feature type="transmembrane region" description="Helical" evidence="9">
    <location>
        <begin position="2506"/>
        <end position="2525"/>
    </location>
</feature>
<accession>A0AAD3HUF1</accession>
<feature type="region of interest" description="Disordered" evidence="8">
    <location>
        <begin position="1394"/>
        <end position="1444"/>
    </location>
</feature>
<keyword evidence="4" id="KW-0547">Nucleotide-binding</keyword>
<dbReference type="InterPro" id="IPR050352">
    <property type="entry name" value="ABCG_transporters"/>
</dbReference>
<feature type="compositionally biased region" description="Gly residues" evidence="8">
    <location>
        <begin position="1158"/>
        <end position="1168"/>
    </location>
</feature>
<evidence type="ECO:0000256" key="6">
    <source>
        <dbReference type="ARBA" id="ARBA00022989"/>
    </source>
</evidence>
<dbReference type="Gene3D" id="3.40.50.300">
    <property type="entry name" value="P-loop containing nucleotide triphosphate hydrolases"/>
    <property type="match status" value="2"/>
</dbReference>
<feature type="transmembrane region" description="Helical" evidence="9">
    <location>
        <begin position="2452"/>
        <end position="2470"/>
    </location>
</feature>
<feature type="compositionally biased region" description="Low complexity" evidence="8">
    <location>
        <begin position="211"/>
        <end position="245"/>
    </location>
</feature>
<dbReference type="InterPro" id="IPR027417">
    <property type="entry name" value="P-loop_NTPase"/>
</dbReference>
<dbReference type="GO" id="GO:0140359">
    <property type="term" value="F:ABC-type transporter activity"/>
    <property type="evidence" value="ECO:0007669"/>
    <property type="project" value="InterPro"/>
</dbReference>
<feature type="compositionally biased region" description="Low complexity" evidence="8">
    <location>
        <begin position="390"/>
        <end position="406"/>
    </location>
</feature>
<feature type="region of interest" description="Disordered" evidence="8">
    <location>
        <begin position="1576"/>
        <end position="1603"/>
    </location>
</feature>
<feature type="region of interest" description="Disordered" evidence="8">
    <location>
        <begin position="1755"/>
        <end position="1785"/>
    </location>
</feature>
<evidence type="ECO:0000256" key="1">
    <source>
        <dbReference type="ARBA" id="ARBA00004141"/>
    </source>
</evidence>
<feature type="region of interest" description="Disordered" evidence="8">
    <location>
        <begin position="2255"/>
        <end position="2276"/>
    </location>
</feature>
<dbReference type="PROSITE" id="PS50893">
    <property type="entry name" value="ABC_TRANSPORTER_2"/>
    <property type="match status" value="1"/>
</dbReference>
<evidence type="ECO:0000256" key="5">
    <source>
        <dbReference type="ARBA" id="ARBA00022840"/>
    </source>
</evidence>
<feature type="region of interest" description="Disordered" evidence="8">
    <location>
        <begin position="390"/>
        <end position="422"/>
    </location>
</feature>
<keyword evidence="7 9" id="KW-0472">Membrane</keyword>
<feature type="region of interest" description="Disordered" evidence="8">
    <location>
        <begin position="1929"/>
        <end position="1981"/>
    </location>
</feature>
<feature type="compositionally biased region" description="Gly residues" evidence="8">
    <location>
        <begin position="1580"/>
        <end position="1593"/>
    </location>
</feature>
<evidence type="ECO:0000256" key="2">
    <source>
        <dbReference type="ARBA" id="ARBA00022448"/>
    </source>
</evidence>
<evidence type="ECO:0000256" key="4">
    <source>
        <dbReference type="ARBA" id="ARBA00022741"/>
    </source>
</evidence>
<evidence type="ECO:0000259" key="10">
    <source>
        <dbReference type="PROSITE" id="PS50893"/>
    </source>
</evidence>
<comment type="caution">
    <text evidence="11">The sequence shown here is derived from an EMBL/GenBank/DDBJ whole genome shotgun (WGS) entry which is preliminary data.</text>
</comment>
<dbReference type="InterPro" id="IPR003439">
    <property type="entry name" value="ABC_transporter-like_ATP-bd"/>
</dbReference>
<dbReference type="PROSITE" id="PS00211">
    <property type="entry name" value="ABC_TRANSPORTER_1"/>
    <property type="match status" value="1"/>
</dbReference>
<keyword evidence="12" id="KW-1185">Reference proteome</keyword>
<dbReference type="PANTHER" id="PTHR48041">
    <property type="entry name" value="ABC TRANSPORTER G FAMILY MEMBER 28"/>
    <property type="match status" value="1"/>
</dbReference>
<evidence type="ECO:0000256" key="3">
    <source>
        <dbReference type="ARBA" id="ARBA00022692"/>
    </source>
</evidence>
<comment type="subcellular location">
    <subcellularLocation>
        <location evidence="1">Membrane</location>
        <topology evidence="1">Multi-pass membrane protein</topology>
    </subcellularLocation>
</comment>
<feature type="compositionally biased region" description="Low complexity" evidence="8">
    <location>
        <begin position="1298"/>
        <end position="1318"/>
    </location>
</feature>
<feature type="transmembrane region" description="Helical" evidence="9">
    <location>
        <begin position="2477"/>
        <end position="2500"/>
    </location>
</feature>
<dbReference type="GO" id="GO:0005524">
    <property type="term" value="F:ATP binding"/>
    <property type="evidence" value="ECO:0007669"/>
    <property type="project" value="UniProtKB-KW"/>
</dbReference>
<feature type="compositionally biased region" description="Low complexity" evidence="8">
    <location>
        <begin position="2031"/>
        <end position="2066"/>
    </location>
</feature>
<keyword evidence="5" id="KW-0067">ATP-binding</keyword>
<evidence type="ECO:0000313" key="11">
    <source>
        <dbReference type="EMBL" id="GFR53045.1"/>
    </source>
</evidence>
<dbReference type="GO" id="GO:0016020">
    <property type="term" value="C:membrane"/>
    <property type="evidence" value="ECO:0007669"/>
    <property type="project" value="UniProtKB-SubCell"/>
</dbReference>
<feature type="compositionally biased region" description="Low complexity" evidence="8">
    <location>
        <begin position="1661"/>
        <end position="1670"/>
    </location>
</feature>
<protein>
    <recommendedName>
        <fullName evidence="10">ABC transporter domain-containing protein</fullName>
    </recommendedName>
</protein>
<feature type="domain" description="ABC transporter" evidence="10">
    <location>
        <begin position="48"/>
        <end position="708"/>
    </location>
</feature>
<feature type="region of interest" description="Disordered" evidence="8">
    <location>
        <begin position="775"/>
        <end position="798"/>
    </location>
</feature>
<name>A0AAD3HUF1_9CHLO</name>
<keyword evidence="2" id="KW-0813">Transport</keyword>
<feature type="region of interest" description="Disordered" evidence="8">
    <location>
        <begin position="498"/>
        <end position="517"/>
    </location>
</feature>
<keyword evidence="3 9" id="KW-0812">Transmembrane</keyword>
<feature type="compositionally biased region" description="Polar residues" evidence="8">
    <location>
        <begin position="1422"/>
        <end position="1436"/>
    </location>
</feature>
<dbReference type="InterPro" id="IPR017871">
    <property type="entry name" value="ABC_transporter-like_CS"/>
</dbReference>
<reference evidence="11 12" key="1">
    <citation type="journal article" date="2021" name="Sci. Rep.">
        <title>Genome sequencing of the multicellular alga Astrephomene provides insights into convergent evolution of germ-soma differentiation.</title>
        <authorList>
            <person name="Yamashita S."/>
            <person name="Yamamoto K."/>
            <person name="Matsuzaki R."/>
            <person name="Suzuki S."/>
            <person name="Yamaguchi H."/>
            <person name="Hirooka S."/>
            <person name="Minakuchi Y."/>
            <person name="Miyagishima S."/>
            <person name="Kawachi M."/>
            <person name="Toyoda A."/>
            <person name="Nozaki H."/>
        </authorList>
    </citation>
    <scope>NUCLEOTIDE SEQUENCE [LARGE SCALE GENOMIC DNA]</scope>
    <source>
        <strain evidence="11 12">NIES-4017</strain>
    </source>
</reference>
<feature type="compositionally biased region" description="Gly residues" evidence="8">
    <location>
        <begin position="1764"/>
        <end position="1778"/>
    </location>
</feature>
<feature type="compositionally biased region" description="Low complexity" evidence="8">
    <location>
        <begin position="786"/>
        <end position="797"/>
    </location>
</feature>
<feature type="region of interest" description="Disordered" evidence="8">
    <location>
        <begin position="1878"/>
        <end position="1914"/>
    </location>
</feature>
<dbReference type="SMART" id="SM00382">
    <property type="entry name" value="AAA"/>
    <property type="match status" value="1"/>
</dbReference>
<feature type="region of interest" description="Disordered" evidence="8">
    <location>
        <begin position="1245"/>
        <end position="1349"/>
    </location>
</feature>
<feature type="compositionally biased region" description="Gly residues" evidence="8">
    <location>
        <begin position="255"/>
        <end position="265"/>
    </location>
</feature>
<feature type="region of interest" description="Disordered" evidence="8">
    <location>
        <begin position="211"/>
        <end position="309"/>
    </location>
</feature>
<feature type="compositionally biased region" description="Pro residues" evidence="8">
    <location>
        <begin position="2014"/>
        <end position="2030"/>
    </location>
</feature>
<evidence type="ECO:0000256" key="7">
    <source>
        <dbReference type="ARBA" id="ARBA00023136"/>
    </source>
</evidence>
<dbReference type="Pfam" id="PF19055">
    <property type="entry name" value="ABC2_membrane_7"/>
    <property type="match status" value="2"/>
</dbReference>
<dbReference type="InterPro" id="IPR043926">
    <property type="entry name" value="ABCG_dom"/>
</dbReference>
<feature type="non-terminal residue" evidence="11">
    <location>
        <position position="1"/>
    </location>
</feature>
<dbReference type="EMBL" id="BMAR01000084">
    <property type="protein sequence ID" value="GFR53045.1"/>
    <property type="molecule type" value="Genomic_DNA"/>
</dbReference>
<feature type="compositionally biased region" description="Polar residues" evidence="8">
    <location>
        <begin position="1319"/>
        <end position="1349"/>
    </location>
</feature>
<dbReference type="PANTHER" id="PTHR48041:SF91">
    <property type="entry name" value="ABC TRANSPORTER G FAMILY MEMBER 28"/>
    <property type="match status" value="1"/>
</dbReference>
<feature type="compositionally biased region" description="Low complexity" evidence="8">
    <location>
        <begin position="863"/>
        <end position="880"/>
    </location>
</feature>
<keyword evidence="6 9" id="KW-1133">Transmembrane helix</keyword>
<evidence type="ECO:0000256" key="8">
    <source>
        <dbReference type="SAM" id="MobiDB-lite"/>
    </source>
</evidence>